<dbReference type="AlphaFoldDB" id="A0A0C3EK29"/>
<evidence type="ECO:0000313" key="1">
    <source>
        <dbReference type="EMBL" id="KIM68564.1"/>
    </source>
</evidence>
<accession>A0A0C3EK29</accession>
<gene>
    <name evidence="1" type="ORF">SCLCIDRAFT_880113</name>
</gene>
<dbReference type="EMBL" id="KN822008">
    <property type="protein sequence ID" value="KIM68564.1"/>
    <property type="molecule type" value="Genomic_DNA"/>
</dbReference>
<reference evidence="1 2" key="1">
    <citation type="submission" date="2014-04" db="EMBL/GenBank/DDBJ databases">
        <authorList>
            <consortium name="DOE Joint Genome Institute"/>
            <person name="Kuo A."/>
            <person name="Kohler A."/>
            <person name="Nagy L.G."/>
            <person name="Floudas D."/>
            <person name="Copeland A."/>
            <person name="Barry K.W."/>
            <person name="Cichocki N."/>
            <person name="Veneault-Fourrey C."/>
            <person name="LaButti K."/>
            <person name="Lindquist E.A."/>
            <person name="Lipzen A."/>
            <person name="Lundell T."/>
            <person name="Morin E."/>
            <person name="Murat C."/>
            <person name="Sun H."/>
            <person name="Tunlid A."/>
            <person name="Henrissat B."/>
            <person name="Grigoriev I.V."/>
            <person name="Hibbett D.S."/>
            <person name="Martin F."/>
            <person name="Nordberg H.P."/>
            <person name="Cantor M.N."/>
            <person name="Hua S.X."/>
        </authorList>
    </citation>
    <scope>NUCLEOTIDE SEQUENCE [LARGE SCALE GENOMIC DNA]</scope>
    <source>
        <strain evidence="1 2">Foug A</strain>
    </source>
</reference>
<evidence type="ECO:0000313" key="2">
    <source>
        <dbReference type="Proteomes" id="UP000053989"/>
    </source>
</evidence>
<name>A0A0C3EK29_9AGAM</name>
<protein>
    <submittedName>
        <fullName evidence="1">Uncharacterized protein</fullName>
    </submittedName>
</protein>
<proteinExistence type="predicted"/>
<organism evidence="1 2">
    <name type="scientific">Scleroderma citrinum Foug A</name>
    <dbReference type="NCBI Taxonomy" id="1036808"/>
    <lineage>
        <taxon>Eukaryota</taxon>
        <taxon>Fungi</taxon>
        <taxon>Dikarya</taxon>
        <taxon>Basidiomycota</taxon>
        <taxon>Agaricomycotina</taxon>
        <taxon>Agaricomycetes</taxon>
        <taxon>Agaricomycetidae</taxon>
        <taxon>Boletales</taxon>
        <taxon>Sclerodermatineae</taxon>
        <taxon>Sclerodermataceae</taxon>
        <taxon>Scleroderma</taxon>
    </lineage>
</organism>
<dbReference type="Proteomes" id="UP000053989">
    <property type="component" value="Unassembled WGS sequence"/>
</dbReference>
<dbReference type="InParanoid" id="A0A0C3EK29"/>
<sequence length="99" mass="10918">MICLVDEGTSSRWLLDGVFTLWEIRDQCISTPLVVQASANPPCLVQPPRAPDPCNSQDGRAKQCHRMDANSYVHMASTTLAKPFPTMDNLNLDAFPPFG</sequence>
<dbReference type="HOGENOM" id="CLU_2321736_0_0_1"/>
<reference evidence="2" key="2">
    <citation type="submission" date="2015-01" db="EMBL/GenBank/DDBJ databases">
        <title>Evolutionary Origins and Diversification of the Mycorrhizal Mutualists.</title>
        <authorList>
            <consortium name="DOE Joint Genome Institute"/>
            <consortium name="Mycorrhizal Genomics Consortium"/>
            <person name="Kohler A."/>
            <person name="Kuo A."/>
            <person name="Nagy L.G."/>
            <person name="Floudas D."/>
            <person name="Copeland A."/>
            <person name="Barry K.W."/>
            <person name="Cichocki N."/>
            <person name="Veneault-Fourrey C."/>
            <person name="LaButti K."/>
            <person name="Lindquist E.A."/>
            <person name="Lipzen A."/>
            <person name="Lundell T."/>
            <person name="Morin E."/>
            <person name="Murat C."/>
            <person name="Riley R."/>
            <person name="Ohm R."/>
            <person name="Sun H."/>
            <person name="Tunlid A."/>
            <person name="Henrissat B."/>
            <person name="Grigoriev I.V."/>
            <person name="Hibbett D.S."/>
            <person name="Martin F."/>
        </authorList>
    </citation>
    <scope>NUCLEOTIDE SEQUENCE [LARGE SCALE GENOMIC DNA]</scope>
    <source>
        <strain evidence="2">Foug A</strain>
    </source>
</reference>
<keyword evidence="2" id="KW-1185">Reference proteome</keyword>